<evidence type="ECO:0000256" key="1">
    <source>
        <dbReference type="SAM" id="MobiDB-lite"/>
    </source>
</evidence>
<protein>
    <submittedName>
        <fullName evidence="2">Uncharacterized protein</fullName>
    </submittedName>
</protein>
<reference evidence="2 3" key="1">
    <citation type="submission" date="2016-04" db="EMBL/GenBank/DDBJ databases">
        <title>Genome analyses suggest a sexual origin of heterokaryosis in a supposedly ancient asexual fungus.</title>
        <authorList>
            <person name="Ropars J."/>
            <person name="Sedzielewska K."/>
            <person name="Noel J."/>
            <person name="Charron P."/>
            <person name="Farinelli L."/>
            <person name="Marton T."/>
            <person name="Kruger M."/>
            <person name="Pelin A."/>
            <person name="Brachmann A."/>
            <person name="Corradi N."/>
        </authorList>
    </citation>
    <scope>NUCLEOTIDE SEQUENCE [LARGE SCALE GENOMIC DNA]</scope>
    <source>
        <strain evidence="2 3">C2</strain>
    </source>
</reference>
<feature type="region of interest" description="Disordered" evidence="1">
    <location>
        <begin position="109"/>
        <end position="141"/>
    </location>
</feature>
<name>A0A2N1L1P7_9GLOM</name>
<evidence type="ECO:0000313" key="2">
    <source>
        <dbReference type="EMBL" id="PKK43319.1"/>
    </source>
</evidence>
<reference evidence="2 3" key="2">
    <citation type="submission" date="2017-10" db="EMBL/GenBank/DDBJ databases">
        <title>Extensive intraspecific genome diversity in a model arbuscular mycorrhizal fungus.</title>
        <authorList>
            <person name="Chen E.C.H."/>
            <person name="Morin E."/>
            <person name="Baudet D."/>
            <person name="Noel J."/>
            <person name="Ndikumana S."/>
            <person name="Charron P."/>
            <person name="St-Onge C."/>
            <person name="Giorgi J."/>
            <person name="Grigoriev I.V."/>
            <person name="Roux C."/>
            <person name="Martin F.M."/>
            <person name="Corradi N."/>
        </authorList>
    </citation>
    <scope>NUCLEOTIDE SEQUENCE [LARGE SCALE GENOMIC DNA]</scope>
    <source>
        <strain evidence="2 3">C2</strain>
    </source>
</reference>
<sequence>MGIGIDKAYGISYGVREKARDILTNGQEQNHVTEISEKILPIPEENLSLSADVDDYINMLTGDIDDETLYGGTPYENEAKVEKEEVNEVKGVPRVQSDDDVYFDKEVDSMPQPMKEMNEWMPDDSDDDGYGGYNEYGERDR</sequence>
<dbReference type="Proteomes" id="UP000233469">
    <property type="component" value="Unassembled WGS sequence"/>
</dbReference>
<evidence type="ECO:0000313" key="3">
    <source>
        <dbReference type="Proteomes" id="UP000233469"/>
    </source>
</evidence>
<dbReference type="VEuPathDB" id="FungiDB:FUN_021361"/>
<dbReference type="VEuPathDB" id="FungiDB:RhiirA1_537125"/>
<feature type="non-terminal residue" evidence="2">
    <location>
        <position position="141"/>
    </location>
</feature>
<dbReference type="EMBL" id="LLXL01009340">
    <property type="protein sequence ID" value="PKK43319.1"/>
    <property type="molecule type" value="Genomic_DNA"/>
</dbReference>
<accession>A0A2N1L1P7</accession>
<gene>
    <name evidence="2" type="ORF">RhiirC2_722772</name>
</gene>
<dbReference type="AlphaFoldDB" id="A0A2N1L1P7"/>
<proteinExistence type="predicted"/>
<comment type="caution">
    <text evidence="2">The sequence shown here is derived from an EMBL/GenBank/DDBJ whole genome shotgun (WGS) entry which is preliminary data.</text>
</comment>
<organism evidence="2 3">
    <name type="scientific">Rhizophagus irregularis</name>
    <dbReference type="NCBI Taxonomy" id="588596"/>
    <lineage>
        <taxon>Eukaryota</taxon>
        <taxon>Fungi</taxon>
        <taxon>Fungi incertae sedis</taxon>
        <taxon>Mucoromycota</taxon>
        <taxon>Glomeromycotina</taxon>
        <taxon>Glomeromycetes</taxon>
        <taxon>Glomerales</taxon>
        <taxon>Glomeraceae</taxon>
        <taxon>Rhizophagus</taxon>
    </lineage>
</organism>